<feature type="chain" id="PRO_5042057649" evidence="1">
    <location>
        <begin position="18"/>
        <end position="139"/>
    </location>
</feature>
<dbReference type="Proteomes" id="UP001209317">
    <property type="component" value="Unassembled WGS sequence"/>
</dbReference>
<organism evidence="2 3">
    <name type="scientific">Haoranjiania flava</name>
    <dbReference type="NCBI Taxonomy" id="1856322"/>
    <lineage>
        <taxon>Bacteria</taxon>
        <taxon>Pseudomonadati</taxon>
        <taxon>Bacteroidota</taxon>
        <taxon>Chitinophagia</taxon>
        <taxon>Chitinophagales</taxon>
        <taxon>Chitinophagaceae</taxon>
        <taxon>Haoranjiania</taxon>
    </lineage>
</organism>
<dbReference type="PROSITE" id="PS51257">
    <property type="entry name" value="PROKAR_LIPOPROTEIN"/>
    <property type="match status" value="1"/>
</dbReference>
<dbReference type="RefSeq" id="WP_263037707.1">
    <property type="nucleotide sequence ID" value="NZ_JAOTPL010000007.1"/>
</dbReference>
<reference evidence="2" key="1">
    <citation type="submission" date="2022-10" db="EMBL/GenBank/DDBJ databases">
        <authorList>
            <person name="Kim H.S."/>
            <person name="Kim J.-S."/>
            <person name="Suh M.K."/>
            <person name="Eom M.K."/>
            <person name="Lee J.-S."/>
        </authorList>
    </citation>
    <scope>NUCLEOTIDE SEQUENCE</scope>
    <source>
        <strain evidence="2">LIP-5</strain>
    </source>
</reference>
<evidence type="ECO:0000256" key="1">
    <source>
        <dbReference type="SAM" id="SignalP"/>
    </source>
</evidence>
<dbReference type="EMBL" id="JAOTPL010000007">
    <property type="protein sequence ID" value="MCU7694221.1"/>
    <property type="molecule type" value="Genomic_DNA"/>
</dbReference>
<proteinExistence type="predicted"/>
<sequence>MKLTSFALALLFFTAIAGCDNKEIDKSGFYFELKKNGSWVNYSRGLVATEAYYPSTSSRSGGFFCFNRDSTEEFSIQIDATQIRYGSDSLAIKPYTKFDVRGMYYAKNGVWIISCGAGETKGRACSIDEMKLLRKLQRL</sequence>
<protein>
    <submittedName>
        <fullName evidence="2">Uncharacterized protein</fullName>
    </submittedName>
</protein>
<gene>
    <name evidence="2" type="ORF">OD355_06815</name>
</gene>
<keyword evidence="3" id="KW-1185">Reference proteome</keyword>
<comment type="caution">
    <text evidence="2">The sequence shown here is derived from an EMBL/GenBank/DDBJ whole genome shotgun (WGS) entry which is preliminary data.</text>
</comment>
<feature type="signal peptide" evidence="1">
    <location>
        <begin position="1"/>
        <end position="17"/>
    </location>
</feature>
<keyword evidence="1" id="KW-0732">Signal</keyword>
<evidence type="ECO:0000313" key="3">
    <source>
        <dbReference type="Proteomes" id="UP001209317"/>
    </source>
</evidence>
<evidence type="ECO:0000313" key="2">
    <source>
        <dbReference type="EMBL" id="MCU7694221.1"/>
    </source>
</evidence>
<name>A0AAE3INF5_9BACT</name>
<dbReference type="AlphaFoldDB" id="A0AAE3INF5"/>
<accession>A0AAE3INF5</accession>